<sequence>MMTVEERLDQLEKRNRRLPAGLMMTVVAMPLRARRTHLWKNLMQSRPRLFRL</sequence>
<dbReference type="AlphaFoldDB" id="A0A382MF52"/>
<reference evidence="1" key="1">
    <citation type="submission" date="2018-05" db="EMBL/GenBank/DDBJ databases">
        <authorList>
            <person name="Lanie J.A."/>
            <person name="Ng W.-L."/>
            <person name="Kazmierczak K.M."/>
            <person name="Andrzejewski T.M."/>
            <person name="Davidsen T.M."/>
            <person name="Wayne K.J."/>
            <person name="Tettelin H."/>
            <person name="Glass J.I."/>
            <person name="Rusch D."/>
            <person name="Podicherti R."/>
            <person name="Tsui H.-C.T."/>
            <person name="Winkler M.E."/>
        </authorList>
    </citation>
    <scope>NUCLEOTIDE SEQUENCE</scope>
</reference>
<proteinExistence type="predicted"/>
<accession>A0A382MF52</accession>
<evidence type="ECO:0000313" key="1">
    <source>
        <dbReference type="EMBL" id="SVC47574.1"/>
    </source>
</evidence>
<protein>
    <submittedName>
        <fullName evidence="1">Uncharacterized protein</fullName>
    </submittedName>
</protein>
<organism evidence="1">
    <name type="scientific">marine metagenome</name>
    <dbReference type="NCBI Taxonomy" id="408172"/>
    <lineage>
        <taxon>unclassified sequences</taxon>
        <taxon>metagenomes</taxon>
        <taxon>ecological metagenomes</taxon>
    </lineage>
</organism>
<dbReference type="EMBL" id="UINC01093279">
    <property type="protein sequence ID" value="SVC47574.1"/>
    <property type="molecule type" value="Genomic_DNA"/>
</dbReference>
<name>A0A382MF52_9ZZZZ</name>
<gene>
    <name evidence="1" type="ORF">METZ01_LOCUS300428</name>
</gene>